<dbReference type="InterPro" id="IPR035587">
    <property type="entry name" value="DUS-like_FMN-bd"/>
</dbReference>
<accession>A0AAQ3N1A2</accession>
<reference evidence="2 3" key="1">
    <citation type="journal article" date="2023" name="Life. Sci Alliance">
        <title>Evolutionary insights into 3D genome organization and epigenetic landscape of Vigna mungo.</title>
        <authorList>
            <person name="Junaid A."/>
            <person name="Singh B."/>
            <person name="Bhatia S."/>
        </authorList>
    </citation>
    <scope>NUCLEOTIDE SEQUENCE [LARGE SCALE GENOMIC DNA]</scope>
    <source>
        <strain evidence="2">Urdbean</strain>
    </source>
</reference>
<feature type="domain" description="DUS-like FMN-binding" evidence="1">
    <location>
        <begin position="89"/>
        <end position="222"/>
    </location>
</feature>
<sequence>MAMVKTIANSETHDGLKVEKLSPYSEGDGTRLLHGWTLVVQVKIIRRIRILVEEGDDLEKYSDMTLCGEESLRTAVMVANGYFPPLFSVAPMMDWTDHHYRTLARLLSKHTWLYTEMLAAETIVYQKGNLDRFLAYSPDQHPIVLQIGGSNLDNLAKATELANAYCYDEINFNPRVAGRGCFGARLMLDPKAISLIFANTNVPVTVKCRIGVDDHDSYNELCKGKLAGFKDRGTPHAWP</sequence>
<dbReference type="InterPro" id="IPR013785">
    <property type="entry name" value="Aldolase_TIM"/>
</dbReference>
<dbReference type="AlphaFoldDB" id="A0AAQ3N1A2"/>
<dbReference type="PANTHER" id="PTHR42907">
    <property type="entry name" value="FMN-LINKED OXIDOREDUCTASES SUPERFAMILY PROTEIN"/>
    <property type="match status" value="1"/>
</dbReference>
<keyword evidence="3" id="KW-1185">Reference proteome</keyword>
<evidence type="ECO:0000259" key="1">
    <source>
        <dbReference type="Pfam" id="PF01207"/>
    </source>
</evidence>
<dbReference type="GO" id="GO:0017150">
    <property type="term" value="F:tRNA dihydrouridine synthase activity"/>
    <property type="evidence" value="ECO:0007669"/>
    <property type="project" value="InterPro"/>
</dbReference>
<gene>
    <name evidence="2" type="ORF">V8G54_026921</name>
</gene>
<evidence type="ECO:0000313" key="2">
    <source>
        <dbReference type="EMBL" id="WVZ00852.1"/>
    </source>
</evidence>
<dbReference type="EMBL" id="CP144693">
    <property type="protein sequence ID" value="WVZ00852.1"/>
    <property type="molecule type" value="Genomic_DNA"/>
</dbReference>
<protein>
    <recommendedName>
        <fullName evidence="1">DUS-like FMN-binding domain-containing protein</fullName>
    </recommendedName>
</protein>
<dbReference type="InterPro" id="IPR004653">
    <property type="entry name" value="DusA"/>
</dbReference>
<dbReference type="Pfam" id="PF01207">
    <property type="entry name" value="Dus"/>
    <property type="match status" value="1"/>
</dbReference>
<proteinExistence type="predicted"/>
<dbReference type="Gene3D" id="3.20.20.70">
    <property type="entry name" value="Aldolase class I"/>
    <property type="match status" value="1"/>
</dbReference>
<dbReference type="Proteomes" id="UP001374535">
    <property type="component" value="Chromosome 8"/>
</dbReference>
<organism evidence="2 3">
    <name type="scientific">Vigna mungo</name>
    <name type="common">Black gram</name>
    <name type="synonym">Phaseolus mungo</name>
    <dbReference type="NCBI Taxonomy" id="3915"/>
    <lineage>
        <taxon>Eukaryota</taxon>
        <taxon>Viridiplantae</taxon>
        <taxon>Streptophyta</taxon>
        <taxon>Embryophyta</taxon>
        <taxon>Tracheophyta</taxon>
        <taxon>Spermatophyta</taxon>
        <taxon>Magnoliopsida</taxon>
        <taxon>eudicotyledons</taxon>
        <taxon>Gunneridae</taxon>
        <taxon>Pentapetalae</taxon>
        <taxon>rosids</taxon>
        <taxon>fabids</taxon>
        <taxon>Fabales</taxon>
        <taxon>Fabaceae</taxon>
        <taxon>Papilionoideae</taxon>
        <taxon>50 kb inversion clade</taxon>
        <taxon>NPAAA clade</taxon>
        <taxon>indigoferoid/millettioid clade</taxon>
        <taxon>Phaseoleae</taxon>
        <taxon>Vigna</taxon>
    </lineage>
</organism>
<dbReference type="SUPFAM" id="SSF51395">
    <property type="entry name" value="FMN-linked oxidoreductases"/>
    <property type="match status" value="1"/>
</dbReference>
<evidence type="ECO:0000313" key="3">
    <source>
        <dbReference type="Proteomes" id="UP001374535"/>
    </source>
</evidence>
<dbReference type="PANTHER" id="PTHR42907:SF7">
    <property type="entry name" value="TRNA-DIHYDROURIDINE SYNTHASE"/>
    <property type="match status" value="1"/>
</dbReference>
<dbReference type="CDD" id="cd02801">
    <property type="entry name" value="DUS_like_FMN"/>
    <property type="match status" value="1"/>
</dbReference>
<name>A0AAQ3N1A2_VIGMU</name>